<protein>
    <submittedName>
        <fullName evidence="1">Uncharacterized protein</fullName>
    </submittedName>
</protein>
<proteinExistence type="predicted"/>
<reference evidence="1 2" key="1">
    <citation type="submission" date="2013-01" db="EMBL/GenBank/DDBJ databases">
        <authorList>
            <person name="Harkins D.M."/>
            <person name="Durkin A.S."/>
            <person name="Brinkac L.M."/>
            <person name="Haft D.H."/>
            <person name="Selengut J.D."/>
            <person name="Sanka R."/>
            <person name="DePew J."/>
            <person name="Purushe J."/>
            <person name="Hartskeerl R.A."/>
            <person name="Ahmed A."/>
            <person name="van der Linden H."/>
            <person name="Goris M.G.A."/>
            <person name="Vinetz J.M."/>
            <person name="Sutton G.G."/>
            <person name="Nierman W.C."/>
            <person name="Fouts D.E."/>
        </authorList>
    </citation>
    <scope>NUCLEOTIDE SEQUENCE [LARGE SCALE GENOMIC DNA]</scope>
    <source>
        <strain evidence="1 2">TE 1992</strain>
    </source>
</reference>
<name>M3E2E7_LEPIR</name>
<sequence>MSNDSVLLQELDKLEQNDLKKVAALWNLTKLPYKEKIKRSLPLRNFSKRFLSKGSS</sequence>
<gene>
    <name evidence="1" type="ORF">LEP1GSC067_0897</name>
</gene>
<accession>M3E2E7</accession>
<dbReference type="Proteomes" id="UP000011754">
    <property type="component" value="Unassembled WGS sequence"/>
</dbReference>
<comment type="caution">
    <text evidence="1">The sequence shown here is derived from an EMBL/GenBank/DDBJ whole genome shotgun (WGS) entry which is preliminary data.</text>
</comment>
<organism evidence="1 2">
    <name type="scientific">Leptospira interrogans serovar Lora str. TE 1992</name>
    <dbReference type="NCBI Taxonomy" id="1193028"/>
    <lineage>
        <taxon>Bacteria</taxon>
        <taxon>Pseudomonadati</taxon>
        <taxon>Spirochaetota</taxon>
        <taxon>Spirochaetia</taxon>
        <taxon>Leptospirales</taxon>
        <taxon>Leptospiraceae</taxon>
        <taxon>Leptospira</taxon>
    </lineage>
</organism>
<dbReference type="AlphaFoldDB" id="M3E2E7"/>
<evidence type="ECO:0000313" key="2">
    <source>
        <dbReference type="Proteomes" id="UP000011754"/>
    </source>
</evidence>
<evidence type="ECO:0000313" key="1">
    <source>
        <dbReference type="EMBL" id="EMF41225.1"/>
    </source>
</evidence>
<dbReference type="EMBL" id="AKWW02000062">
    <property type="protein sequence ID" value="EMF41225.1"/>
    <property type="molecule type" value="Genomic_DNA"/>
</dbReference>